<evidence type="ECO:0000313" key="11">
    <source>
        <dbReference type="EMBL" id="KIP10081.1"/>
    </source>
</evidence>
<keyword evidence="6 10" id="KW-0812">Transmembrane</keyword>
<evidence type="ECO:0000256" key="1">
    <source>
        <dbReference type="ARBA" id="ARBA00004477"/>
    </source>
</evidence>
<dbReference type="EC" id="2.4.1.-" evidence="10"/>
<evidence type="ECO:0000256" key="5">
    <source>
        <dbReference type="ARBA" id="ARBA00022679"/>
    </source>
</evidence>
<evidence type="ECO:0000256" key="3">
    <source>
        <dbReference type="ARBA" id="ARBA00007063"/>
    </source>
</evidence>
<comment type="subcellular location">
    <subcellularLocation>
        <location evidence="1 10">Endoplasmic reticulum membrane</location>
        <topology evidence="1 10">Multi-pass membrane protein</topology>
    </subcellularLocation>
</comment>
<feature type="transmembrane region" description="Helical" evidence="10">
    <location>
        <begin position="133"/>
        <end position="153"/>
    </location>
</feature>
<dbReference type="PANTHER" id="PTHR22760:SF2">
    <property type="entry name" value="ALPHA-1,2-MANNOSYLTRANSFERASE ALG9"/>
    <property type="match status" value="1"/>
</dbReference>
<keyword evidence="12" id="KW-1185">Reference proteome</keyword>
<dbReference type="Pfam" id="PF03901">
    <property type="entry name" value="Glyco_transf_22"/>
    <property type="match status" value="1"/>
</dbReference>
<feature type="transmembrane region" description="Helical" evidence="10">
    <location>
        <begin position="214"/>
        <end position="247"/>
    </location>
</feature>
<dbReference type="GO" id="GO:0005789">
    <property type="term" value="C:endoplasmic reticulum membrane"/>
    <property type="evidence" value="ECO:0007669"/>
    <property type="project" value="UniProtKB-SubCell"/>
</dbReference>
<evidence type="ECO:0000256" key="2">
    <source>
        <dbReference type="ARBA" id="ARBA00004922"/>
    </source>
</evidence>
<feature type="transmembrane region" description="Helical" evidence="10">
    <location>
        <begin position="400"/>
        <end position="426"/>
    </location>
</feature>
<name>A0A0C3S3G3_PHLG1</name>
<keyword evidence="4 10" id="KW-0328">Glycosyltransferase</keyword>
<dbReference type="OrthoDB" id="497541at2759"/>
<proteinExistence type="inferred from homology"/>
<dbReference type="EMBL" id="KN840458">
    <property type="protein sequence ID" value="KIP10081.1"/>
    <property type="molecule type" value="Genomic_DNA"/>
</dbReference>
<organism evidence="11 12">
    <name type="scientific">Phlebiopsis gigantea (strain 11061_1 CR5-6)</name>
    <name type="common">White-rot fungus</name>
    <name type="synonym">Peniophora gigantea</name>
    <dbReference type="NCBI Taxonomy" id="745531"/>
    <lineage>
        <taxon>Eukaryota</taxon>
        <taxon>Fungi</taxon>
        <taxon>Dikarya</taxon>
        <taxon>Basidiomycota</taxon>
        <taxon>Agaricomycotina</taxon>
        <taxon>Agaricomycetes</taxon>
        <taxon>Polyporales</taxon>
        <taxon>Phanerochaetaceae</taxon>
        <taxon>Phlebiopsis</taxon>
    </lineage>
</organism>
<evidence type="ECO:0000256" key="7">
    <source>
        <dbReference type="ARBA" id="ARBA00022824"/>
    </source>
</evidence>
<evidence type="ECO:0000313" key="12">
    <source>
        <dbReference type="Proteomes" id="UP000053257"/>
    </source>
</evidence>
<evidence type="ECO:0000256" key="4">
    <source>
        <dbReference type="ARBA" id="ARBA00022676"/>
    </source>
</evidence>
<feature type="transmembrane region" description="Helical" evidence="10">
    <location>
        <begin position="268"/>
        <end position="290"/>
    </location>
</feature>
<evidence type="ECO:0000256" key="6">
    <source>
        <dbReference type="ARBA" id="ARBA00022692"/>
    </source>
</evidence>
<feature type="transmembrane region" description="Helical" evidence="10">
    <location>
        <begin position="438"/>
        <end position="460"/>
    </location>
</feature>
<dbReference type="InterPro" id="IPR005599">
    <property type="entry name" value="GPI_mannosylTrfase"/>
</dbReference>
<comment type="similarity">
    <text evidence="3 10">Belongs to the glycosyltransferase 22 family.</text>
</comment>
<evidence type="ECO:0000256" key="10">
    <source>
        <dbReference type="RuleBase" id="RU363075"/>
    </source>
</evidence>
<protein>
    <recommendedName>
        <fullName evidence="10">Mannosyltransferase</fullName>
        <ecNumber evidence="10">2.4.1.-</ecNumber>
    </recommendedName>
</protein>
<dbReference type="Proteomes" id="UP000053257">
    <property type="component" value="Unassembled WGS sequence"/>
</dbReference>
<dbReference type="GO" id="GO:0000026">
    <property type="term" value="F:alpha-1,2-mannosyltransferase activity"/>
    <property type="evidence" value="ECO:0007669"/>
    <property type="project" value="TreeGrafter"/>
</dbReference>
<feature type="transmembrane region" description="Helical" evidence="10">
    <location>
        <begin position="165"/>
        <end position="194"/>
    </location>
</feature>
<dbReference type="HOGENOM" id="CLU_018152_1_0_1"/>
<dbReference type="AlphaFoldDB" id="A0A0C3S3G3"/>
<keyword evidence="7 10" id="KW-0256">Endoplasmic reticulum</keyword>
<keyword evidence="8 10" id="KW-1133">Transmembrane helix</keyword>
<dbReference type="UniPathway" id="UPA00378"/>
<gene>
    <name evidence="11" type="ORF">PHLGIDRAFT_115718</name>
</gene>
<dbReference type="PANTHER" id="PTHR22760">
    <property type="entry name" value="GLYCOSYLTRANSFERASE"/>
    <property type="match status" value="1"/>
</dbReference>
<feature type="transmembrane region" description="Helical" evidence="10">
    <location>
        <begin position="328"/>
        <end position="348"/>
    </location>
</feature>
<comment type="pathway">
    <text evidence="2">Protein modification; protein glycosylation.</text>
</comment>
<evidence type="ECO:0000256" key="9">
    <source>
        <dbReference type="ARBA" id="ARBA00023136"/>
    </source>
</evidence>
<dbReference type="STRING" id="745531.A0A0C3S3G3"/>
<keyword evidence="9 10" id="KW-0472">Membrane</keyword>
<sequence length="687" mass="78712">MAAPLQPGVQTIRFRRPTNKEKDTFTPKPFNRHTGFLQDQLRRAQRAPWNPSMSVAFRIIVLLRVIGAMYVNINDCDEVFNFWEPLHYLDRGHAFQTWETSPAYAIRSWAYILLHYIPVKLPTFLLGPEKRPAFFAVRIVLAFVSAICEAFLYRRIADKVNYRVARYFLFITLFSAGMWNASVSFLPSSFAMYANMVAFGFSLEAASNTNMRRTLYATLAFATGAIIGWPFSAAVAIPFVFEELYLYGQDTVAPKARTSWRIARWKRFATCGLVAALLLIPVVAIDTLFYGKLAIVPWNIVKYNVFPDAQRGPGLYGTEPAEYYIHNLLLNLNIVVPFALASLPALYITHRLERRRMGDRAGPERSSPITLFALRLAPMYVWLAIMFAQPHKEERFMYPIYPLICFNGAVTIYLVRGWMEVAYVAITKSPYRASTARIFSRFTLSVVSASVVISISRALAQWKYYHAPMTMMYQLEAYEIPKVLNATGLVRLPPPPNGTRYRIPESEADEPRIDYDLITPFNLTLCIGKEWHRFPGHYLVPDGVRVEWVKSEFDGMLPGHFKPTERKAGLTGRATGTHALPHGLNDLNKEEPSFYVDVDACDYLMDSDFPLHPVSTALEPRYVVDNSTWERVYCDPFLDARHSPILTRALWTPVPQWQELNSFGEICLLKHRENMGRKERLLTVRKD</sequence>
<keyword evidence="5 11" id="KW-0808">Transferase</keyword>
<feature type="transmembrane region" description="Helical" evidence="10">
    <location>
        <begin position="369"/>
        <end position="388"/>
    </location>
</feature>
<dbReference type="GO" id="GO:0006487">
    <property type="term" value="P:protein N-linked glycosylation"/>
    <property type="evidence" value="ECO:0007669"/>
    <property type="project" value="TreeGrafter"/>
</dbReference>
<accession>A0A0C3S3G3</accession>
<evidence type="ECO:0000256" key="8">
    <source>
        <dbReference type="ARBA" id="ARBA00022989"/>
    </source>
</evidence>
<reference evidence="11 12" key="1">
    <citation type="journal article" date="2014" name="PLoS Genet.">
        <title>Analysis of the Phlebiopsis gigantea genome, transcriptome and secretome provides insight into its pioneer colonization strategies of wood.</title>
        <authorList>
            <person name="Hori C."/>
            <person name="Ishida T."/>
            <person name="Igarashi K."/>
            <person name="Samejima M."/>
            <person name="Suzuki H."/>
            <person name="Master E."/>
            <person name="Ferreira P."/>
            <person name="Ruiz-Duenas F.J."/>
            <person name="Held B."/>
            <person name="Canessa P."/>
            <person name="Larrondo L.F."/>
            <person name="Schmoll M."/>
            <person name="Druzhinina I.S."/>
            <person name="Kubicek C.P."/>
            <person name="Gaskell J.A."/>
            <person name="Kersten P."/>
            <person name="St John F."/>
            <person name="Glasner J."/>
            <person name="Sabat G."/>
            <person name="Splinter BonDurant S."/>
            <person name="Syed K."/>
            <person name="Yadav J."/>
            <person name="Mgbeahuruike A.C."/>
            <person name="Kovalchuk A."/>
            <person name="Asiegbu F.O."/>
            <person name="Lackner G."/>
            <person name="Hoffmeister D."/>
            <person name="Rencoret J."/>
            <person name="Gutierrez A."/>
            <person name="Sun H."/>
            <person name="Lindquist E."/>
            <person name="Barry K."/>
            <person name="Riley R."/>
            <person name="Grigoriev I.V."/>
            <person name="Henrissat B."/>
            <person name="Kues U."/>
            <person name="Berka R.M."/>
            <person name="Martinez A.T."/>
            <person name="Covert S.F."/>
            <person name="Blanchette R.A."/>
            <person name="Cullen D."/>
        </authorList>
    </citation>
    <scope>NUCLEOTIDE SEQUENCE [LARGE SCALE GENOMIC DNA]</scope>
    <source>
        <strain evidence="11 12">11061_1 CR5-6</strain>
    </source>
</reference>